<reference evidence="2 3" key="1">
    <citation type="journal article" date="2003" name="PLoS Biol.">
        <title>The genome sequence of Caenorhabditis briggsae: a platform for comparative genomics.</title>
        <authorList>
            <person name="Stein L.D."/>
            <person name="Bao Z."/>
            <person name="Blasiar D."/>
            <person name="Blumenthal T."/>
            <person name="Brent M.R."/>
            <person name="Chen N."/>
            <person name="Chinwalla A."/>
            <person name="Clarke L."/>
            <person name="Clee C."/>
            <person name="Coghlan A."/>
            <person name="Coulson A."/>
            <person name="D'Eustachio P."/>
            <person name="Fitch D.H."/>
            <person name="Fulton L.A."/>
            <person name="Fulton R.E."/>
            <person name="Griffiths-Jones S."/>
            <person name="Harris T.W."/>
            <person name="Hillier L.W."/>
            <person name="Kamath R."/>
            <person name="Kuwabara P.E."/>
            <person name="Mardis E.R."/>
            <person name="Marra M.A."/>
            <person name="Miner T.L."/>
            <person name="Minx P."/>
            <person name="Mullikin J.C."/>
            <person name="Plumb R.W."/>
            <person name="Rogers J."/>
            <person name="Schein J.E."/>
            <person name="Sohrmann M."/>
            <person name="Spieth J."/>
            <person name="Stajich J.E."/>
            <person name="Wei C."/>
            <person name="Willey D."/>
            <person name="Wilson R.K."/>
            <person name="Durbin R."/>
            <person name="Waterston R.H."/>
        </authorList>
    </citation>
    <scope>NUCLEOTIDE SEQUENCE [LARGE SCALE GENOMIC DNA]</scope>
    <source>
        <strain evidence="2 3">AF16</strain>
    </source>
</reference>
<dbReference type="PANTHER" id="PTHR46846">
    <property type="entry name" value="SERPENTINE RECEPTOR, CLASS W-RELATED"/>
    <property type="match status" value="1"/>
</dbReference>
<dbReference type="AlphaFoldDB" id="A8XTS9"/>
<evidence type="ECO:0000256" key="1">
    <source>
        <dbReference type="SAM" id="Phobius"/>
    </source>
</evidence>
<dbReference type="WormBase" id="CBG18644">
    <property type="protein sequence ID" value="CBP47788"/>
    <property type="gene ID" value="WBGene00038025"/>
</dbReference>
<dbReference type="SUPFAM" id="SSF81321">
    <property type="entry name" value="Family A G protein-coupled receptor-like"/>
    <property type="match status" value="1"/>
</dbReference>
<dbReference type="eggNOG" id="ENOG502TFMM">
    <property type="taxonomic scope" value="Eukaryota"/>
</dbReference>
<accession>A8XTS9</accession>
<dbReference type="CTD" id="8580426"/>
<evidence type="ECO:0000313" key="4">
    <source>
        <dbReference type="WormBase" id="CBG18644"/>
    </source>
</evidence>
<dbReference type="RefSeq" id="XP_002638429.1">
    <property type="nucleotide sequence ID" value="XM_002638383.1"/>
</dbReference>
<reference evidence="2 3" key="2">
    <citation type="journal article" date="2011" name="PLoS Genet.">
        <title>Caenorhabditis briggsae recombinant inbred line genotypes reveal inter-strain incompatibility and the evolution of recombination.</title>
        <authorList>
            <person name="Ross J.A."/>
            <person name="Koboldt D.C."/>
            <person name="Staisch J.E."/>
            <person name="Chamberlin H.M."/>
            <person name="Gupta B.P."/>
            <person name="Miller R.D."/>
            <person name="Baird S.E."/>
            <person name="Haag E.S."/>
        </authorList>
    </citation>
    <scope>NUCLEOTIDE SEQUENCE [LARGE SCALE GENOMIC DNA]</scope>
    <source>
        <strain evidence="2 3">AF16</strain>
    </source>
</reference>
<evidence type="ECO:0000313" key="2">
    <source>
        <dbReference type="EMBL" id="CAP36055.1"/>
    </source>
</evidence>
<feature type="transmembrane region" description="Helical" evidence="1">
    <location>
        <begin position="64"/>
        <end position="85"/>
    </location>
</feature>
<dbReference type="EMBL" id="HE601466">
    <property type="protein sequence ID" value="CAP36055.1"/>
    <property type="molecule type" value="Genomic_DNA"/>
</dbReference>
<gene>
    <name evidence="2 4" type="ORF">CBG18644</name>
    <name evidence="2" type="ORF">CBG_18644</name>
</gene>
<dbReference type="InParanoid" id="A8XTS9"/>
<dbReference type="InterPro" id="IPR019427">
    <property type="entry name" value="7TM_GPCR_serpentine_rcpt_Srw"/>
</dbReference>
<feature type="transmembrane region" description="Helical" evidence="1">
    <location>
        <begin position="185"/>
        <end position="203"/>
    </location>
</feature>
<keyword evidence="1" id="KW-0812">Transmembrane</keyword>
<dbReference type="KEGG" id="cbr:CBG_18644"/>
<dbReference type="GeneID" id="8580426"/>
<protein>
    <submittedName>
        <fullName evidence="2">Protein CBG18644</fullName>
    </submittedName>
</protein>
<keyword evidence="1" id="KW-1133">Transmembrane helix</keyword>
<keyword evidence="3" id="KW-1185">Reference proteome</keyword>
<organism evidence="2 3">
    <name type="scientific">Caenorhabditis briggsae</name>
    <dbReference type="NCBI Taxonomy" id="6238"/>
    <lineage>
        <taxon>Eukaryota</taxon>
        <taxon>Metazoa</taxon>
        <taxon>Ecdysozoa</taxon>
        <taxon>Nematoda</taxon>
        <taxon>Chromadorea</taxon>
        <taxon>Rhabditida</taxon>
        <taxon>Rhabditina</taxon>
        <taxon>Rhabditomorpha</taxon>
        <taxon>Rhabditoidea</taxon>
        <taxon>Rhabditidae</taxon>
        <taxon>Peloderinae</taxon>
        <taxon>Caenorhabditis</taxon>
    </lineage>
</organism>
<dbReference type="STRING" id="6238.A8XTS9"/>
<dbReference type="PANTHER" id="PTHR46846:SF2">
    <property type="entry name" value="G-PROTEIN COUPLED RECEPTORS FAMILY 1 PROFILE DOMAIN-CONTAINING PROTEIN"/>
    <property type="match status" value="1"/>
</dbReference>
<dbReference type="GO" id="GO:0008528">
    <property type="term" value="F:G protein-coupled peptide receptor activity"/>
    <property type="evidence" value="ECO:0007669"/>
    <property type="project" value="InterPro"/>
</dbReference>
<proteinExistence type="predicted"/>
<evidence type="ECO:0000313" key="3">
    <source>
        <dbReference type="Proteomes" id="UP000008549"/>
    </source>
</evidence>
<feature type="transmembrane region" description="Helical" evidence="1">
    <location>
        <begin position="230"/>
        <end position="252"/>
    </location>
</feature>
<name>A8XTS9_CAEBR</name>
<dbReference type="HOGENOM" id="CLU_802224_0_0_1"/>
<sequence length="346" mass="40131">MWLQLKSPQVRKNTLERRIVESLWFPPTKKVLQPLRLPSPNATLVNQKTIHLLRCQIRILNDTIMLLYSARAFFLTFFALSPLSLRTLPFSISLQIFAPKNQTTSVQRINYHLFFYNFFCSNQISANKSHLSLSAVLSDLIIKNNTRRWSCDGYKEEFKTSKLHILVIPTEYTKYQFKQDNLDPFIKFIPTVLYPILTIALLFQLRSIKKKRENVQKNSLSDRSDKTTKLILAMTICLMLSEGLSGLVGLLLKIQAEKFSDPEAVVTVADEEWIALLETLSYICKNLVTFNASTHPFFCFIMSSQYRDTVKAMFCKPKKKNSQVKTHLKSILKEFPDYKSQLSQYC</sequence>
<dbReference type="Gene3D" id="1.20.1070.10">
    <property type="entry name" value="Rhodopsin 7-helix transmembrane proteins"/>
    <property type="match status" value="1"/>
</dbReference>
<keyword evidence="1" id="KW-0472">Membrane</keyword>
<dbReference type="Proteomes" id="UP000008549">
    <property type="component" value="Unassembled WGS sequence"/>
</dbReference>
<dbReference type="Pfam" id="PF10324">
    <property type="entry name" value="7TM_GPCR_Srw"/>
    <property type="match status" value="1"/>
</dbReference>